<protein>
    <submittedName>
        <fullName evidence="2">Uncharacterized protein</fullName>
    </submittedName>
</protein>
<evidence type="ECO:0000313" key="3">
    <source>
        <dbReference type="Proteomes" id="UP000799302"/>
    </source>
</evidence>
<dbReference type="AlphaFoldDB" id="A0A6A6UVI1"/>
<proteinExistence type="predicted"/>
<gene>
    <name evidence="2" type="ORF">BT63DRAFT_25585</name>
</gene>
<sequence>MEVPEYRPSLHPVTTAMLLPSPPTTPPPPTGIVTPPFLHSMWPELHQSGQPMMMTHTGLIVPVHTPSPPPQQVLEQTSHTWFQSTQPAYLATPPSSVQSPVLAVGRLPSDLPPLDYKSPEKKGQKKRQTASADPAPPSKRRCPSTRAKLEWEVLKVVEILKKLRKSQKAQKKVKVHRFGDYDLVWWNNEIAKSHERCKKVDVADNLGGGEIVVDEIDVSCAGQHMEVDDGQAHNDGHAMDVDGADEDEAEEDEMDYEPAKDLLKEQMPNEENHSNSTIMTVPAYSFGDVNMDIPEYSFGDVDMDSEQPQQSVQFTASTSFSGFAPAYNAPIQATGPIATVPAFGQSTFGQTFPGQVTGGQSASSQSPFKTPGLPASEYKKLSNQSNLAMSLASSKWSTPLSSASNSSISQAAQAPPSRTSNPPYQPASFMQNQTLQLGYAGSPPGSFGLGARAPAAAPLSAPATTISQQSPALPTSGLGKIFMRSKAPGSFGTGDSPDPASQPRQRQDRAPSPEEAPKNYRLRY</sequence>
<evidence type="ECO:0000256" key="1">
    <source>
        <dbReference type="SAM" id="MobiDB-lite"/>
    </source>
</evidence>
<feature type="compositionally biased region" description="Polar residues" evidence="1">
    <location>
        <begin position="351"/>
        <end position="368"/>
    </location>
</feature>
<feature type="compositionally biased region" description="Polar residues" evidence="1">
    <location>
        <begin position="418"/>
        <end position="428"/>
    </location>
</feature>
<accession>A0A6A6UVI1</accession>
<keyword evidence="3" id="KW-1185">Reference proteome</keyword>
<organism evidence="2 3">
    <name type="scientific">Microthyrium microscopicum</name>
    <dbReference type="NCBI Taxonomy" id="703497"/>
    <lineage>
        <taxon>Eukaryota</taxon>
        <taxon>Fungi</taxon>
        <taxon>Dikarya</taxon>
        <taxon>Ascomycota</taxon>
        <taxon>Pezizomycotina</taxon>
        <taxon>Dothideomycetes</taxon>
        <taxon>Dothideomycetes incertae sedis</taxon>
        <taxon>Microthyriales</taxon>
        <taxon>Microthyriaceae</taxon>
        <taxon>Microthyrium</taxon>
    </lineage>
</organism>
<feature type="region of interest" description="Disordered" evidence="1">
    <location>
        <begin position="460"/>
        <end position="524"/>
    </location>
</feature>
<dbReference type="Proteomes" id="UP000799302">
    <property type="component" value="Unassembled WGS sequence"/>
</dbReference>
<name>A0A6A6UVI1_9PEZI</name>
<evidence type="ECO:0000313" key="2">
    <source>
        <dbReference type="EMBL" id="KAF2674974.1"/>
    </source>
</evidence>
<feature type="region of interest" description="Disordered" evidence="1">
    <location>
        <begin position="351"/>
        <end position="377"/>
    </location>
</feature>
<feature type="region of interest" description="Disordered" evidence="1">
    <location>
        <begin position="108"/>
        <end position="144"/>
    </location>
</feature>
<feature type="compositionally biased region" description="Low complexity" evidence="1">
    <location>
        <begin position="407"/>
        <end position="417"/>
    </location>
</feature>
<reference evidence="2" key="1">
    <citation type="journal article" date="2020" name="Stud. Mycol.">
        <title>101 Dothideomycetes genomes: a test case for predicting lifestyles and emergence of pathogens.</title>
        <authorList>
            <person name="Haridas S."/>
            <person name="Albert R."/>
            <person name="Binder M."/>
            <person name="Bloem J."/>
            <person name="Labutti K."/>
            <person name="Salamov A."/>
            <person name="Andreopoulos B."/>
            <person name="Baker S."/>
            <person name="Barry K."/>
            <person name="Bills G."/>
            <person name="Bluhm B."/>
            <person name="Cannon C."/>
            <person name="Castanera R."/>
            <person name="Culley D."/>
            <person name="Daum C."/>
            <person name="Ezra D."/>
            <person name="Gonzalez J."/>
            <person name="Henrissat B."/>
            <person name="Kuo A."/>
            <person name="Liang C."/>
            <person name="Lipzen A."/>
            <person name="Lutzoni F."/>
            <person name="Magnuson J."/>
            <person name="Mondo S."/>
            <person name="Nolan M."/>
            <person name="Ohm R."/>
            <person name="Pangilinan J."/>
            <person name="Park H.-J."/>
            <person name="Ramirez L."/>
            <person name="Alfaro M."/>
            <person name="Sun H."/>
            <person name="Tritt A."/>
            <person name="Yoshinaga Y."/>
            <person name="Zwiers L.-H."/>
            <person name="Turgeon B."/>
            <person name="Goodwin S."/>
            <person name="Spatafora J."/>
            <person name="Crous P."/>
            <person name="Grigoriev I."/>
        </authorList>
    </citation>
    <scope>NUCLEOTIDE SEQUENCE</scope>
    <source>
        <strain evidence="2">CBS 115976</strain>
    </source>
</reference>
<feature type="compositionally biased region" description="Basic and acidic residues" evidence="1">
    <location>
        <begin position="505"/>
        <end position="518"/>
    </location>
</feature>
<feature type="compositionally biased region" description="Acidic residues" evidence="1">
    <location>
        <begin position="242"/>
        <end position="256"/>
    </location>
</feature>
<feature type="region of interest" description="Disordered" evidence="1">
    <location>
        <begin position="228"/>
        <end position="256"/>
    </location>
</feature>
<feature type="compositionally biased region" description="Polar residues" evidence="1">
    <location>
        <begin position="464"/>
        <end position="473"/>
    </location>
</feature>
<feature type="compositionally biased region" description="Basic and acidic residues" evidence="1">
    <location>
        <begin position="228"/>
        <end position="240"/>
    </location>
</feature>
<dbReference type="EMBL" id="MU004230">
    <property type="protein sequence ID" value="KAF2674974.1"/>
    <property type="molecule type" value="Genomic_DNA"/>
</dbReference>
<feature type="region of interest" description="Disordered" evidence="1">
    <location>
        <begin position="407"/>
        <end position="428"/>
    </location>
</feature>